<accession>A0A0F9A5T2</accession>
<dbReference type="EMBL" id="LAZR01047725">
    <property type="protein sequence ID" value="KKK93550.1"/>
    <property type="molecule type" value="Genomic_DNA"/>
</dbReference>
<feature type="compositionally biased region" description="Basic and acidic residues" evidence="1">
    <location>
        <begin position="34"/>
        <end position="59"/>
    </location>
</feature>
<gene>
    <name evidence="2" type="ORF">LCGC14_2691780</name>
</gene>
<reference evidence="2" key="1">
    <citation type="journal article" date="2015" name="Nature">
        <title>Complex archaea that bridge the gap between prokaryotes and eukaryotes.</title>
        <authorList>
            <person name="Spang A."/>
            <person name="Saw J.H."/>
            <person name="Jorgensen S.L."/>
            <person name="Zaremba-Niedzwiedzka K."/>
            <person name="Martijn J."/>
            <person name="Lind A.E."/>
            <person name="van Eijk R."/>
            <person name="Schleper C."/>
            <person name="Guy L."/>
            <person name="Ettema T.J."/>
        </authorList>
    </citation>
    <scope>NUCLEOTIDE SEQUENCE</scope>
</reference>
<evidence type="ECO:0000256" key="1">
    <source>
        <dbReference type="SAM" id="MobiDB-lite"/>
    </source>
</evidence>
<organism evidence="2">
    <name type="scientific">marine sediment metagenome</name>
    <dbReference type="NCBI Taxonomy" id="412755"/>
    <lineage>
        <taxon>unclassified sequences</taxon>
        <taxon>metagenomes</taxon>
        <taxon>ecological metagenomes</taxon>
    </lineage>
</organism>
<dbReference type="AlphaFoldDB" id="A0A0F9A5T2"/>
<name>A0A0F9A5T2_9ZZZZ</name>
<evidence type="ECO:0000313" key="2">
    <source>
        <dbReference type="EMBL" id="KKK93550.1"/>
    </source>
</evidence>
<protein>
    <submittedName>
        <fullName evidence="2">Uncharacterized protein</fullName>
    </submittedName>
</protein>
<comment type="caution">
    <text evidence="2">The sequence shown here is derived from an EMBL/GenBank/DDBJ whole genome shotgun (WGS) entry which is preliminary data.</text>
</comment>
<proteinExistence type="predicted"/>
<sequence length="172" mass="19487">MKTKQEKPRCSTRVSDSTGWHTYQCMKNATILRDGNDHTHEGGNVRHEHEGGNEWHGHEGSNPAYKESRISVDPTRTEITKMTKVDDGYEPLDGKWFCKTHDPVAKAERQSKRYEDRNASYAALKARHDRVKADFVARITEAAQMGGCDDRREAVAAIVEEIVGTGMSWGRR</sequence>
<feature type="region of interest" description="Disordered" evidence="1">
    <location>
        <begin position="34"/>
        <end position="66"/>
    </location>
</feature>